<feature type="coiled-coil region" evidence="1">
    <location>
        <begin position="35"/>
        <end position="62"/>
    </location>
</feature>
<dbReference type="EMBL" id="MBFR01000655">
    <property type="protein sequence ID" value="PVU86531.1"/>
    <property type="molecule type" value="Genomic_DNA"/>
</dbReference>
<keyword evidence="1" id="KW-0175">Coiled coil</keyword>
<reference evidence="2 3" key="1">
    <citation type="journal article" date="2018" name="MBio">
        <title>Comparative Genomics Reveals the Core Gene Toolbox for the Fungus-Insect Symbiosis.</title>
        <authorList>
            <person name="Wang Y."/>
            <person name="Stata M."/>
            <person name="Wang W."/>
            <person name="Stajich J.E."/>
            <person name="White M.M."/>
            <person name="Moncalvo J.M."/>
        </authorList>
    </citation>
    <scope>NUCLEOTIDE SEQUENCE [LARGE SCALE GENOMIC DNA]</scope>
    <source>
        <strain evidence="2 3">SWE-8-4</strain>
    </source>
</reference>
<name>A0A2T9Y2G7_9FUNG</name>
<proteinExistence type="predicted"/>
<gene>
    <name evidence="2" type="ORF">BB561_006674</name>
</gene>
<keyword evidence="3" id="KW-1185">Reference proteome</keyword>
<protein>
    <submittedName>
        <fullName evidence="2">Uncharacterized protein</fullName>
    </submittedName>
</protein>
<sequence length="83" mass="9721">MSHADTYERAQKLVTKISKGLREWETNADVTATNQASISVELQTLNRQINQYKKQIDVSYKMADEHQILQNRFNAAKKFYQDQ</sequence>
<evidence type="ECO:0000256" key="1">
    <source>
        <dbReference type="SAM" id="Coils"/>
    </source>
</evidence>
<evidence type="ECO:0000313" key="2">
    <source>
        <dbReference type="EMBL" id="PVU86531.1"/>
    </source>
</evidence>
<dbReference type="OrthoDB" id="158360at2759"/>
<accession>A0A2T9Y2G7</accession>
<evidence type="ECO:0000313" key="3">
    <source>
        <dbReference type="Proteomes" id="UP000245383"/>
    </source>
</evidence>
<comment type="caution">
    <text evidence="2">The sequence shown here is derived from an EMBL/GenBank/DDBJ whole genome shotgun (WGS) entry which is preliminary data.</text>
</comment>
<dbReference type="Proteomes" id="UP000245383">
    <property type="component" value="Unassembled WGS sequence"/>
</dbReference>
<organism evidence="2 3">
    <name type="scientific">Smittium simulii</name>
    <dbReference type="NCBI Taxonomy" id="133385"/>
    <lineage>
        <taxon>Eukaryota</taxon>
        <taxon>Fungi</taxon>
        <taxon>Fungi incertae sedis</taxon>
        <taxon>Zoopagomycota</taxon>
        <taxon>Kickxellomycotina</taxon>
        <taxon>Harpellomycetes</taxon>
        <taxon>Harpellales</taxon>
        <taxon>Legeriomycetaceae</taxon>
        <taxon>Smittium</taxon>
    </lineage>
</organism>
<feature type="non-terminal residue" evidence="2">
    <location>
        <position position="83"/>
    </location>
</feature>
<dbReference type="AlphaFoldDB" id="A0A2T9Y2G7"/>